<evidence type="ECO:0000313" key="3">
    <source>
        <dbReference type="Proteomes" id="UP001589810"/>
    </source>
</evidence>
<dbReference type="EMBL" id="JBHLUD010000002">
    <property type="protein sequence ID" value="MFC0541892.1"/>
    <property type="molecule type" value="Genomic_DNA"/>
</dbReference>
<accession>A0ABV6MP15</accession>
<dbReference type="RefSeq" id="WP_273942073.1">
    <property type="nucleotide sequence ID" value="NZ_CP097263.1"/>
</dbReference>
<organism evidence="2 3">
    <name type="scientific">Kutzneria chonburiensis</name>
    <dbReference type="NCBI Taxonomy" id="1483604"/>
    <lineage>
        <taxon>Bacteria</taxon>
        <taxon>Bacillati</taxon>
        <taxon>Actinomycetota</taxon>
        <taxon>Actinomycetes</taxon>
        <taxon>Pseudonocardiales</taxon>
        <taxon>Pseudonocardiaceae</taxon>
        <taxon>Kutzneria</taxon>
    </lineage>
</organism>
<reference evidence="2 3" key="1">
    <citation type="submission" date="2024-09" db="EMBL/GenBank/DDBJ databases">
        <authorList>
            <person name="Sun Q."/>
            <person name="Mori K."/>
        </authorList>
    </citation>
    <scope>NUCLEOTIDE SEQUENCE [LARGE SCALE GENOMIC DNA]</scope>
    <source>
        <strain evidence="2 3">TBRC 1432</strain>
    </source>
</reference>
<protein>
    <recommendedName>
        <fullName evidence="1">AbiJ-NTD3 domain-containing protein</fullName>
    </recommendedName>
</protein>
<evidence type="ECO:0000259" key="1">
    <source>
        <dbReference type="Pfam" id="PF18860"/>
    </source>
</evidence>
<keyword evidence="3" id="KW-1185">Reference proteome</keyword>
<proteinExistence type="predicted"/>
<gene>
    <name evidence="2" type="ORF">ACFFH7_10395</name>
</gene>
<name>A0ABV6MP15_9PSEU</name>
<evidence type="ECO:0000313" key="2">
    <source>
        <dbReference type="EMBL" id="MFC0541892.1"/>
    </source>
</evidence>
<dbReference type="Pfam" id="PF18860">
    <property type="entry name" value="AbiJ_NTD3"/>
    <property type="match status" value="1"/>
</dbReference>
<dbReference type="Proteomes" id="UP001589810">
    <property type="component" value="Unassembled WGS sequence"/>
</dbReference>
<sequence>MADAINGNPARHGSQTAAMAALCQALAVVPGHLAGRTHRELADACEAIGLPTPPSQEQGNKFERASASFDAAEDVSLPAVAANTLTYLALTFRERNVIQDALWALTTPAPIPSRTRREIARALDIDELVHSPDRFTKLLEDLWVERGPWNDFLDTSHGLIAEFRQHVYRNPDWSTEELFEQLGAYEATDARFGRFLEGLASARVVPDVDKQRAFVTTVNPHLSQHGLELRETGDDGGYPEFTVVSTRTHHGRPKNLIFASSTKPDLRFSDAIDNNIEIASNADSVLIYDRPIGRDGLRWRDLQTWWQTSRNIDDNAEAKHTLYKRLLDSLPANSPPQRNLFHQYHTLFGTQIPDLPALLPEVWLHWDPKTVQARGRDALLSFRMDFLLLLPHGRRAVLEVDGKHHYATGDLADTAKYAKTMRADRELRLSNYEVFRFGAHELLTEDRARTTVQEFFPNLFQF</sequence>
<feature type="domain" description="AbiJ-NTD3" evidence="1">
    <location>
        <begin position="111"/>
        <end position="273"/>
    </location>
</feature>
<comment type="caution">
    <text evidence="2">The sequence shown here is derived from an EMBL/GenBank/DDBJ whole genome shotgun (WGS) entry which is preliminary data.</text>
</comment>
<dbReference type="InterPro" id="IPR041427">
    <property type="entry name" value="AbiJ-NTD3"/>
</dbReference>